<keyword evidence="2" id="KW-0418">Kinase</keyword>
<dbReference type="InterPro" id="IPR052396">
    <property type="entry name" value="Meiotic_Drive_Suppr_Kinase"/>
</dbReference>
<sequence>MNSRLVSDAGTRPVTFRMGWSTITGVGHTFHPHFPHVLKVAIHTSRWHRAVATLLSWLPPPLQRLAWWLWPRYTLPDCVVVKKLRTLEHIEAFQNEQAVYRKLAPLQGDLIPRFYGEALVGEGNDDDDDDDNDSVDGKYRGKGTRASVISFMPWPILLQQPEPVLTVDDFQARIEVAVDAIMAHGIVYIDPKLDNVMLRDDGRIVFIDLEMTDEVEPGKEPLQRWFTVVAFVDNYKRFLRVRAADRGEPLPPAPGLSVPPPDVKALLPPRRPRPPNAAPALNLPPREHRSIPVPSADELARLLGSPLTSKA</sequence>
<dbReference type="OrthoDB" id="4847384at2759"/>
<evidence type="ECO:0000313" key="3">
    <source>
        <dbReference type="Proteomes" id="UP000076874"/>
    </source>
</evidence>
<keyword evidence="3" id="KW-1185">Reference proteome</keyword>
<feature type="region of interest" description="Disordered" evidence="1">
    <location>
        <begin position="249"/>
        <end position="297"/>
    </location>
</feature>
<name>A0A167X314_9HYPO</name>
<accession>A0A167X314</accession>
<dbReference type="InterPro" id="IPR011009">
    <property type="entry name" value="Kinase-like_dom_sf"/>
</dbReference>
<dbReference type="Proteomes" id="UP000076874">
    <property type="component" value="Unassembled WGS sequence"/>
</dbReference>
<dbReference type="SUPFAM" id="SSF56112">
    <property type="entry name" value="Protein kinase-like (PK-like)"/>
    <property type="match status" value="1"/>
</dbReference>
<proteinExistence type="predicted"/>
<reference evidence="2 3" key="1">
    <citation type="journal article" date="2016" name="Genome Biol. Evol.">
        <title>Divergent and convergent evolution of fungal pathogenicity.</title>
        <authorList>
            <person name="Shang Y."/>
            <person name="Xiao G."/>
            <person name="Zheng P."/>
            <person name="Cen K."/>
            <person name="Zhan S."/>
            <person name="Wang C."/>
        </authorList>
    </citation>
    <scope>NUCLEOTIDE SEQUENCE [LARGE SCALE GENOMIC DNA]</scope>
    <source>
        <strain evidence="2 3">RCEF 264</strain>
    </source>
</reference>
<feature type="compositionally biased region" description="Pro residues" evidence="1">
    <location>
        <begin position="249"/>
        <end position="262"/>
    </location>
</feature>
<dbReference type="EMBL" id="AZHD01000004">
    <property type="protein sequence ID" value="OAA64473.1"/>
    <property type="molecule type" value="Genomic_DNA"/>
</dbReference>
<organism evidence="2 3">
    <name type="scientific">Niveomyces insectorum RCEF 264</name>
    <dbReference type="NCBI Taxonomy" id="1081102"/>
    <lineage>
        <taxon>Eukaryota</taxon>
        <taxon>Fungi</taxon>
        <taxon>Dikarya</taxon>
        <taxon>Ascomycota</taxon>
        <taxon>Pezizomycotina</taxon>
        <taxon>Sordariomycetes</taxon>
        <taxon>Hypocreomycetidae</taxon>
        <taxon>Hypocreales</taxon>
        <taxon>Cordycipitaceae</taxon>
        <taxon>Niveomyces</taxon>
    </lineage>
</organism>
<gene>
    <name evidence="2" type="ORF">SPI_03120</name>
</gene>
<dbReference type="AlphaFoldDB" id="A0A167X314"/>
<evidence type="ECO:0000313" key="2">
    <source>
        <dbReference type="EMBL" id="OAA64473.1"/>
    </source>
</evidence>
<dbReference type="PANTHER" id="PTHR37171:SF1">
    <property type="entry name" value="SERINE_THREONINE-PROTEIN KINASE YRZF-RELATED"/>
    <property type="match status" value="1"/>
</dbReference>
<keyword evidence="2" id="KW-0808">Transferase</keyword>
<dbReference type="GO" id="GO:0016301">
    <property type="term" value="F:kinase activity"/>
    <property type="evidence" value="ECO:0007669"/>
    <property type="project" value="UniProtKB-KW"/>
</dbReference>
<comment type="caution">
    <text evidence="2">The sequence shown here is derived from an EMBL/GenBank/DDBJ whole genome shotgun (WGS) entry which is preliminary data.</text>
</comment>
<evidence type="ECO:0000256" key="1">
    <source>
        <dbReference type="SAM" id="MobiDB-lite"/>
    </source>
</evidence>
<protein>
    <submittedName>
        <fullName evidence="2">Protein kinase-like domain protein</fullName>
    </submittedName>
</protein>
<dbReference type="PANTHER" id="PTHR37171">
    <property type="entry name" value="SERINE/THREONINE-PROTEIN KINASE YRZF-RELATED"/>
    <property type="match status" value="1"/>
</dbReference>